<name>A0A8J7RJI4_9HYPH</name>
<reference evidence="2" key="1">
    <citation type="submission" date="2021-03" db="EMBL/GenBank/DDBJ databases">
        <title>Genome sequencing and assembly of Tianweitania sediminis.</title>
        <authorList>
            <person name="Chhetri G."/>
        </authorList>
    </citation>
    <scope>NUCLEOTIDE SEQUENCE</scope>
    <source>
        <strain evidence="2">Z8</strain>
    </source>
</reference>
<proteinExistence type="predicted"/>
<comment type="caution">
    <text evidence="2">The sequence shown here is derived from an EMBL/GenBank/DDBJ whole genome shotgun (WGS) entry which is preliminary data.</text>
</comment>
<dbReference type="InterPro" id="IPR025109">
    <property type="entry name" value="DUF4031"/>
</dbReference>
<evidence type="ECO:0000313" key="3">
    <source>
        <dbReference type="Proteomes" id="UP000666240"/>
    </source>
</evidence>
<evidence type="ECO:0000313" key="2">
    <source>
        <dbReference type="EMBL" id="MBP0439616.1"/>
    </source>
</evidence>
<dbReference type="Proteomes" id="UP000666240">
    <property type="component" value="Unassembled WGS sequence"/>
</dbReference>
<dbReference type="Pfam" id="PF13223">
    <property type="entry name" value="DUF4031"/>
    <property type="match status" value="1"/>
</dbReference>
<protein>
    <submittedName>
        <fullName evidence="2">DUF4031 domain-containing protein</fullName>
    </submittedName>
</protein>
<dbReference type="AlphaFoldDB" id="A0A8J7RJI4"/>
<dbReference type="EMBL" id="JAGIYY010000004">
    <property type="protein sequence ID" value="MBP0439616.1"/>
    <property type="molecule type" value="Genomic_DNA"/>
</dbReference>
<feature type="domain" description="DUF4031" evidence="1">
    <location>
        <begin position="3"/>
        <end position="81"/>
    </location>
</feature>
<evidence type="ECO:0000259" key="1">
    <source>
        <dbReference type="Pfam" id="PF13223"/>
    </source>
</evidence>
<organism evidence="2 3">
    <name type="scientific">Tianweitania sediminis</name>
    <dbReference type="NCBI Taxonomy" id="1502156"/>
    <lineage>
        <taxon>Bacteria</taxon>
        <taxon>Pseudomonadati</taxon>
        <taxon>Pseudomonadota</taxon>
        <taxon>Alphaproteobacteria</taxon>
        <taxon>Hyphomicrobiales</taxon>
        <taxon>Phyllobacteriaceae</taxon>
        <taxon>Tianweitania</taxon>
    </lineage>
</organism>
<keyword evidence="3" id="KW-1185">Reference proteome</keyword>
<dbReference type="RefSeq" id="WP_209335657.1">
    <property type="nucleotide sequence ID" value="NZ_JAGIYY010000004.1"/>
</dbReference>
<sequence length="131" mass="14850">MAVYVDDMKASFGRMVMCHMWADTRDELFAMADRIGVARKWFQRPASAGVIGMNASWEHFDIAQSKRAMAIRFGAIETDRYGPLEYEARRKGDQTKLERIASLRARQTAEAAPLFPDHFATAAYADRLKDG</sequence>
<gene>
    <name evidence="2" type="ORF">J5Y06_13225</name>
</gene>
<accession>A0A8J7RJI4</accession>